<evidence type="ECO:0000313" key="3">
    <source>
        <dbReference type="Proteomes" id="UP000311382"/>
    </source>
</evidence>
<reference evidence="2 3" key="1">
    <citation type="submission" date="2019-03" db="EMBL/GenBank/DDBJ databases">
        <title>Rhodosporidium diobovatum UCD-FST 08-225 genome sequencing, assembly, and annotation.</title>
        <authorList>
            <person name="Fakankun I.U."/>
            <person name="Fristensky B."/>
            <person name="Levin D.B."/>
        </authorList>
    </citation>
    <scope>NUCLEOTIDE SEQUENCE [LARGE SCALE GENOMIC DNA]</scope>
    <source>
        <strain evidence="2 3">UCD-FST 08-225</strain>
    </source>
</reference>
<dbReference type="Proteomes" id="UP000311382">
    <property type="component" value="Unassembled WGS sequence"/>
</dbReference>
<dbReference type="OrthoDB" id="10461764at2759"/>
<organism evidence="2 3">
    <name type="scientific">Rhodotorula diobovata</name>
    <dbReference type="NCBI Taxonomy" id="5288"/>
    <lineage>
        <taxon>Eukaryota</taxon>
        <taxon>Fungi</taxon>
        <taxon>Dikarya</taxon>
        <taxon>Basidiomycota</taxon>
        <taxon>Pucciniomycotina</taxon>
        <taxon>Microbotryomycetes</taxon>
        <taxon>Sporidiobolales</taxon>
        <taxon>Sporidiobolaceae</taxon>
        <taxon>Rhodotorula</taxon>
    </lineage>
</organism>
<comment type="caution">
    <text evidence="2">The sequence shown here is derived from an EMBL/GenBank/DDBJ whole genome shotgun (WGS) entry which is preliminary data.</text>
</comment>
<protein>
    <submittedName>
        <fullName evidence="2">Uncharacterized protein</fullName>
    </submittedName>
</protein>
<feature type="compositionally biased region" description="Pro residues" evidence="1">
    <location>
        <begin position="127"/>
        <end position="140"/>
    </location>
</feature>
<feature type="compositionally biased region" description="Pro residues" evidence="1">
    <location>
        <begin position="13"/>
        <end position="22"/>
    </location>
</feature>
<gene>
    <name evidence="2" type="ORF">DMC30DRAFT_447229</name>
</gene>
<feature type="region of interest" description="Disordered" evidence="1">
    <location>
        <begin position="1"/>
        <end position="192"/>
    </location>
</feature>
<dbReference type="EMBL" id="SOZI01000072">
    <property type="protein sequence ID" value="TNY20239.1"/>
    <property type="molecule type" value="Genomic_DNA"/>
</dbReference>
<dbReference type="STRING" id="5288.A0A5C5FV70"/>
<proteinExistence type="predicted"/>
<feature type="compositionally biased region" description="Low complexity" evidence="1">
    <location>
        <begin position="99"/>
        <end position="112"/>
    </location>
</feature>
<sequence>MERRRSAALTRPQTPPIRPIPIRPAAGTHSSKATTPPPQRVRFSPPCEARPPSPALSRSSALGQPPPPRPLSRVGAVPAPPRPALARAATYTSAVAPRSASPGHSGSPAHPSTRLPSPGPLARLSTPPSPWRPPPLPRPAPRIDTANQWTLRRPVSNPALHRPSSLYASRRTGLATPPPSRPNSGSSRASFQAVPPHLSFLDPSIPPLPFSPSEHPEGTVVEESNLFIARGKPRLGLTHWQHAAVYRAHQALDEYVPEVRELSRRAREQGRAAVDKLRLEVYMPVRTLVETAVAVLRMLQSGEEGMEMMAAVASRLVHLRWGDDEEWKGISHLHFDRAIDAIGISHRNTRIVSEFTALAVETFQDRPRLSKITLDLHKCVTHLFASWQLEVDSPISINLRQCAQGRADRKAWQELQWRAEGFKNGMRATADAKRRLARAVGRFLDGVRSRGALDGGEYLKLFKHLQLYAPDGVDLQPRKELCPR</sequence>
<accession>A0A5C5FV70</accession>
<evidence type="ECO:0000313" key="2">
    <source>
        <dbReference type="EMBL" id="TNY20239.1"/>
    </source>
</evidence>
<evidence type="ECO:0000256" key="1">
    <source>
        <dbReference type="SAM" id="MobiDB-lite"/>
    </source>
</evidence>
<dbReference type="AlphaFoldDB" id="A0A5C5FV70"/>
<keyword evidence="3" id="KW-1185">Reference proteome</keyword>
<name>A0A5C5FV70_9BASI</name>